<dbReference type="PANTHER" id="PTHR12561:SF3">
    <property type="entry name" value="LIPOYLTRANSFERASE 1, MITOCHONDRIAL"/>
    <property type="match status" value="1"/>
</dbReference>
<dbReference type="eggNOG" id="COG0095">
    <property type="taxonomic scope" value="Bacteria"/>
</dbReference>
<comment type="pathway">
    <text evidence="1">Protein modification; protein lipoylation via exogenous pathway; protein N(6)-(lipoyl)lysine from lipoate: step 2/2.</text>
</comment>
<dbReference type="InterPro" id="IPR004562">
    <property type="entry name" value="LipoylTrfase_LipoateP_Ligase"/>
</dbReference>
<dbReference type="STRING" id="1133569.FD21_GL000919"/>
<evidence type="ECO:0000259" key="8">
    <source>
        <dbReference type="PROSITE" id="PS51733"/>
    </source>
</evidence>
<dbReference type="PROSITE" id="PS51733">
    <property type="entry name" value="BPL_LPL_CATALYTIC"/>
    <property type="match status" value="1"/>
</dbReference>
<organism evidence="9 10">
    <name type="scientific">Liquorilactobacillus vini DSM 20605</name>
    <dbReference type="NCBI Taxonomy" id="1133569"/>
    <lineage>
        <taxon>Bacteria</taxon>
        <taxon>Bacillati</taxon>
        <taxon>Bacillota</taxon>
        <taxon>Bacilli</taxon>
        <taxon>Lactobacillales</taxon>
        <taxon>Lactobacillaceae</taxon>
        <taxon>Liquorilactobacillus</taxon>
    </lineage>
</organism>
<comment type="pathway">
    <text evidence="2">Protein modification; protein lipoylation via exogenous pathway; protein N(6)-(lipoyl)lysine from lipoate: step 1/2.</text>
</comment>
<evidence type="ECO:0000256" key="5">
    <source>
        <dbReference type="ARBA" id="ARBA00022741"/>
    </source>
</evidence>
<reference evidence="9 10" key="1">
    <citation type="journal article" date="2015" name="Genome Announc.">
        <title>Expanding the biotechnology potential of lactobacilli through comparative genomics of 213 strains and associated genera.</title>
        <authorList>
            <person name="Sun Z."/>
            <person name="Harris H.M."/>
            <person name="McCann A."/>
            <person name="Guo C."/>
            <person name="Argimon S."/>
            <person name="Zhang W."/>
            <person name="Yang X."/>
            <person name="Jeffery I.B."/>
            <person name="Cooney J.C."/>
            <person name="Kagawa T.F."/>
            <person name="Liu W."/>
            <person name="Song Y."/>
            <person name="Salvetti E."/>
            <person name="Wrobel A."/>
            <person name="Rasinkangas P."/>
            <person name="Parkhill J."/>
            <person name="Rea M.C."/>
            <person name="O'Sullivan O."/>
            <person name="Ritari J."/>
            <person name="Douillard F.P."/>
            <person name="Paul Ross R."/>
            <person name="Yang R."/>
            <person name="Briner A.E."/>
            <person name="Felis G.E."/>
            <person name="de Vos W.M."/>
            <person name="Barrangou R."/>
            <person name="Klaenhammer T.R."/>
            <person name="Caufield P.W."/>
            <person name="Cui Y."/>
            <person name="Zhang H."/>
            <person name="O'Toole P.W."/>
        </authorList>
    </citation>
    <scope>NUCLEOTIDE SEQUENCE [LARGE SCALE GENOMIC DNA]</scope>
    <source>
        <strain evidence="9 10">DSM 20605</strain>
    </source>
</reference>
<dbReference type="InterPro" id="IPR019491">
    <property type="entry name" value="Lipoate_protein_ligase_C"/>
</dbReference>
<evidence type="ECO:0000256" key="4">
    <source>
        <dbReference type="ARBA" id="ARBA00022598"/>
    </source>
</evidence>
<keyword evidence="5" id="KW-0547">Nucleotide-binding</keyword>
<dbReference type="SUPFAM" id="SSF55681">
    <property type="entry name" value="Class II aaRS and biotin synthetases"/>
    <property type="match status" value="1"/>
</dbReference>
<sequence length="337" mass="38700">MQYLAMKSFDIRRNLATEQYLMNNDQIKLPMVLFYIEKPCVIVGRNQNTVEEIDQKYCREHQVTVTRRLSGGGAMYQDLGNLCFSFIVSAKEQRFGDFKTMVAPIVKALHEMGVTGAQVTGRNDIVVDGKKFSGNAMYTKNGKTFSHGTLMLDVDTSEVAKALHVPEDKIKSKGIKSVRSRVTNLRPYLAPEYQQITTEEFRDQLIMRLLKVSGMTAAQKFEYQLTPADQEQIELLQQKYYNNWAWVYGQSPEYTVQKRKHFTNGTIDARLLIKQGKIKQIKFYGDFFGTANVADLEKQLQDLTYQAAPLDQKLSQIDLDQYFKGIPRKEIIKLLVD</sequence>
<dbReference type="Proteomes" id="UP000051576">
    <property type="component" value="Unassembled WGS sequence"/>
</dbReference>
<dbReference type="CDD" id="cd16443">
    <property type="entry name" value="LplA"/>
    <property type="match status" value="1"/>
</dbReference>
<dbReference type="InterPro" id="IPR045864">
    <property type="entry name" value="aa-tRNA-synth_II/BPL/LPL"/>
</dbReference>
<evidence type="ECO:0000256" key="2">
    <source>
        <dbReference type="ARBA" id="ARBA00005124"/>
    </source>
</evidence>
<dbReference type="EMBL" id="AYYX01000024">
    <property type="protein sequence ID" value="KRM88719.1"/>
    <property type="molecule type" value="Genomic_DNA"/>
</dbReference>
<dbReference type="GO" id="GO:0009249">
    <property type="term" value="P:protein lipoylation"/>
    <property type="evidence" value="ECO:0007669"/>
    <property type="project" value="InterPro"/>
</dbReference>
<keyword evidence="4 9" id="KW-0436">Ligase</keyword>
<dbReference type="RefSeq" id="WP_010580930.1">
    <property type="nucleotide sequence ID" value="NZ_AHYZ01000136.1"/>
</dbReference>
<evidence type="ECO:0000256" key="6">
    <source>
        <dbReference type="ARBA" id="ARBA00022840"/>
    </source>
</evidence>
<feature type="domain" description="BPL/LPL catalytic" evidence="8">
    <location>
        <begin position="26"/>
        <end position="209"/>
    </location>
</feature>
<dbReference type="GO" id="GO:0016979">
    <property type="term" value="F:lipoate-protein ligase activity"/>
    <property type="evidence" value="ECO:0007669"/>
    <property type="project" value="UniProtKB-EC"/>
</dbReference>
<dbReference type="AlphaFoldDB" id="A0A0R2CA23"/>
<dbReference type="Gene3D" id="3.30.390.50">
    <property type="entry name" value="CO dehydrogenase flavoprotein, C-terminal domain"/>
    <property type="match status" value="1"/>
</dbReference>
<dbReference type="UniPathway" id="UPA00537">
    <property type="reaction ID" value="UER00594"/>
</dbReference>
<evidence type="ECO:0000256" key="7">
    <source>
        <dbReference type="ARBA" id="ARBA00048037"/>
    </source>
</evidence>
<dbReference type="PANTHER" id="PTHR12561">
    <property type="entry name" value="LIPOATE-PROTEIN LIGASE"/>
    <property type="match status" value="1"/>
</dbReference>
<dbReference type="SUPFAM" id="SSF82649">
    <property type="entry name" value="SufE/NifU"/>
    <property type="match status" value="1"/>
</dbReference>
<dbReference type="GO" id="GO:0005524">
    <property type="term" value="F:ATP binding"/>
    <property type="evidence" value="ECO:0007669"/>
    <property type="project" value="UniProtKB-KW"/>
</dbReference>
<dbReference type="OrthoDB" id="9788148at2"/>
<dbReference type="PATRIC" id="fig|1133569.4.peg.1017"/>
<evidence type="ECO:0000313" key="9">
    <source>
        <dbReference type="EMBL" id="KRM88719.1"/>
    </source>
</evidence>
<dbReference type="GO" id="GO:0005737">
    <property type="term" value="C:cytoplasm"/>
    <property type="evidence" value="ECO:0007669"/>
    <property type="project" value="TreeGrafter"/>
</dbReference>
<dbReference type="GO" id="GO:0017118">
    <property type="term" value="F:lipoyltransferase activity"/>
    <property type="evidence" value="ECO:0007669"/>
    <property type="project" value="TreeGrafter"/>
</dbReference>
<dbReference type="NCBIfam" id="TIGR00545">
    <property type="entry name" value="lipoyltrans"/>
    <property type="match status" value="1"/>
</dbReference>
<dbReference type="Pfam" id="PF10437">
    <property type="entry name" value="Lip_prot_lig_C"/>
    <property type="match status" value="1"/>
</dbReference>
<keyword evidence="6" id="KW-0067">ATP-binding</keyword>
<evidence type="ECO:0000313" key="10">
    <source>
        <dbReference type="Proteomes" id="UP000051576"/>
    </source>
</evidence>
<keyword evidence="10" id="KW-1185">Reference proteome</keyword>
<dbReference type="InterPro" id="IPR004143">
    <property type="entry name" value="BPL_LPL_catalytic"/>
</dbReference>
<evidence type="ECO:0000256" key="1">
    <source>
        <dbReference type="ARBA" id="ARBA00005085"/>
    </source>
</evidence>
<name>A0A0R2CA23_9LACO</name>
<comment type="caution">
    <text evidence="9">The sequence shown here is derived from an EMBL/GenBank/DDBJ whole genome shotgun (WGS) entry which is preliminary data.</text>
</comment>
<dbReference type="Pfam" id="PF21948">
    <property type="entry name" value="LplA-B_cat"/>
    <property type="match status" value="1"/>
</dbReference>
<evidence type="ECO:0000256" key="3">
    <source>
        <dbReference type="ARBA" id="ARBA00012367"/>
    </source>
</evidence>
<proteinExistence type="predicted"/>
<dbReference type="FunFam" id="3.30.930.10:FF:000072">
    <property type="entry name" value="Lipoate--protein ligase"/>
    <property type="match status" value="1"/>
</dbReference>
<accession>A0A0R2CA23</accession>
<gene>
    <name evidence="9" type="ORF">FD21_GL000919</name>
</gene>
<dbReference type="Gene3D" id="3.30.930.10">
    <property type="entry name" value="Bira Bifunctional Protein, Domain 2"/>
    <property type="match status" value="1"/>
</dbReference>
<dbReference type="EC" id="6.3.1.20" evidence="3"/>
<comment type="catalytic activity">
    <reaction evidence="7">
        <text>L-lysyl-[lipoyl-carrier protein] + (R)-lipoate + ATP = N(6)-[(R)-lipoyl]-L-lysyl-[lipoyl-carrier protein] + AMP + diphosphate + H(+)</text>
        <dbReference type="Rhea" id="RHEA:49288"/>
        <dbReference type="Rhea" id="RHEA-COMP:10500"/>
        <dbReference type="Rhea" id="RHEA-COMP:10502"/>
        <dbReference type="ChEBI" id="CHEBI:15378"/>
        <dbReference type="ChEBI" id="CHEBI:29969"/>
        <dbReference type="ChEBI" id="CHEBI:30616"/>
        <dbReference type="ChEBI" id="CHEBI:33019"/>
        <dbReference type="ChEBI" id="CHEBI:83088"/>
        <dbReference type="ChEBI" id="CHEBI:83099"/>
        <dbReference type="ChEBI" id="CHEBI:456215"/>
        <dbReference type="EC" id="6.3.1.20"/>
    </reaction>
</comment>
<protein>
    <recommendedName>
        <fullName evidence="3">lipoate--protein ligase</fullName>
        <ecNumber evidence="3">6.3.1.20</ecNumber>
    </recommendedName>
</protein>